<reference evidence="4" key="2">
    <citation type="journal article" date="2021" name="PeerJ">
        <title>Extensive microbial diversity within the chicken gut microbiome revealed by metagenomics and culture.</title>
        <authorList>
            <person name="Gilroy R."/>
            <person name="Ravi A."/>
            <person name="Getino M."/>
            <person name="Pursley I."/>
            <person name="Horton D.L."/>
            <person name="Alikhan N.F."/>
            <person name="Baker D."/>
            <person name="Gharbi K."/>
            <person name="Hall N."/>
            <person name="Watson M."/>
            <person name="Adriaenssens E.M."/>
            <person name="Foster-Nyarko E."/>
            <person name="Jarju S."/>
            <person name="Secka A."/>
            <person name="Antonio M."/>
            <person name="Oren A."/>
            <person name="Chaudhuri R.R."/>
            <person name="La Ragione R."/>
            <person name="Hildebrand F."/>
            <person name="Pallen M.J."/>
        </authorList>
    </citation>
    <scope>NUCLEOTIDE SEQUENCE</scope>
    <source>
        <strain evidence="4">ChiSxjej1B13-7958</strain>
    </source>
</reference>
<comment type="caution">
    <text evidence="4">The sequence shown here is derived from an EMBL/GenBank/DDBJ whole genome shotgun (WGS) entry which is preliminary data.</text>
</comment>
<evidence type="ECO:0000256" key="1">
    <source>
        <dbReference type="ARBA" id="ARBA00022676"/>
    </source>
</evidence>
<dbReference type="InterPro" id="IPR001296">
    <property type="entry name" value="Glyco_trans_1"/>
</dbReference>
<keyword evidence="1" id="KW-0328">Glycosyltransferase</keyword>
<dbReference type="SUPFAM" id="SSF53756">
    <property type="entry name" value="UDP-Glycosyltransferase/glycogen phosphorylase"/>
    <property type="match status" value="1"/>
</dbReference>
<keyword evidence="2" id="KW-0808">Transferase</keyword>
<dbReference type="AlphaFoldDB" id="A0A9D1ALC4"/>
<feature type="domain" description="Glycosyl transferase family 1" evidence="3">
    <location>
        <begin position="234"/>
        <end position="392"/>
    </location>
</feature>
<dbReference type="Proteomes" id="UP000824242">
    <property type="component" value="Unassembled WGS sequence"/>
</dbReference>
<dbReference type="GO" id="GO:0016757">
    <property type="term" value="F:glycosyltransferase activity"/>
    <property type="evidence" value="ECO:0007669"/>
    <property type="project" value="UniProtKB-KW"/>
</dbReference>
<proteinExistence type="predicted"/>
<dbReference type="Pfam" id="PF00534">
    <property type="entry name" value="Glycos_transf_1"/>
    <property type="match status" value="1"/>
</dbReference>
<gene>
    <name evidence="4" type="ORF">IAB89_02375</name>
</gene>
<evidence type="ECO:0000313" key="4">
    <source>
        <dbReference type="EMBL" id="HIR46494.1"/>
    </source>
</evidence>
<dbReference type="PANTHER" id="PTHR12526:SF629">
    <property type="entry name" value="TEICHURONIC ACID BIOSYNTHESIS GLYCOSYLTRANSFERASE TUAH-RELATED"/>
    <property type="match status" value="1"/>
</dbReference>
<protein>
    <submittedName>
        <fullName evidence="4">Glycosyltransferase</fullName>
    </submittedName>
</protein>
<dbReference type="Gene3D" id="3.40.50.2000">
    <property type="entry name" value="Glycogen Phosphorylase B"/>
    <property type="match status" value="2"/>
</dbReference>
<evidence type="ECO:0000259" key="3">
    <source>
        <dbReference type="Pfam" id="PF00534"/>
    </source>
</evidence>
<evidence type="ECO:0000313" key="5">
    <source>
        <dbReference type="Proteomes" id="UP000824242"/>
    </source>
</evidence>
<sequence length="419" mass="47470">MGNCLVLLTKTYPYGKGEEFIEDEIPCLAKHFEKIIILATSTEDGAVQTRSTPENVTVHAITARTVKKSLAGNGLSLFPFTSCGGLVDDAEHNKIRGNLKRRAYLLYFIAKAKGVYRECARLLRKYDLTAFDGVTFYSFWLYDVALAALWLSEDCKNPVKKTISRAHRYDLYPEAGSAHYLPLRRYLLEHLDAVYPCSQNGTDYLSEHYPPYARKVHTAYLGTQDFGMGPENKGDTVEIVSCCHIAPVKRVELLAQSLALLSEEKKKLHWTHFGGGDSLDDLKAYAAEHLQFMKTDFPGTVKNEDLLAYYRTHPVDWFVNTSSSEGLPVSIMEACSFGIPIVATDVGGTSELVREDETGHLLKADFTPEELAELFRQLFRQKKEKHDILRQNCRRVWQEEFCAEVNFDRFAEAIRPQAE</sequence>
<reference evidence="4" key="1">
    <citation type="submission" date="2020-10" db="EMBL/GenBank/DDBJ databases">
        <authorList>
            <person name="Gilroy R."/>
        </authorList>
    </citation>
    <scope>NUCLEOTIDE SEQUENCE</scope>
    <source>
        <strain evidence="4">ChiSxjej1B13-7958</strain>
    </source>
</reference>
<evidence type="ECO:0000256" key="2">
    <source>
        <dbReference type="ARBA" id="ARBA00022679"/>
    </source>
</evidence>
<organism evidence="4 5">
    <name type="scientific">Candidatus Caccousia avicola</name>
    <dbReference type="NCBI Taxonomy" id="2840721"/>
    <lineage>
        <taxon>Bacteria</taxon>
        <taxon>Bacillati</taxon>
        <taxon>Bacillota</taxon>
        <taxon>Clostridia</taxon>
        <taxon>Eubacteriales</taxon>
        <taxon>Oscillospiraceae</taxon>
        <taxon>Oscillospiraceae incertae sedis</taxon>
        <taxon>Candidatus Caccousia</taxon>
    </lineage>
</organism>
<dbReference type="EMBL" id="DVGZ01000026">
    <property type="protein sequence ID" value="HIR46494.1"/>
    <property type="molecule type" value="Genomic_DNA"/>
</dbReference>
<dbReference type="PANTHER" id="PTHR12526">
    <property type="entry name" value="GLYCOSYLTRANSFERASE"/>
    <property type="match status" value="1"/>
</dbReference>
<accession>A0A9D1ALC4</accession>
<name>A0A9D1ALC4_9FIRM</name>